<reference evidence="3 4" key="1">
    <citation type="submission" date="2018-06" db="EMBL/GenBank/DDBJ databases">
        <title>Genomic Encyclopedia of Type Strains, Phase III (KMG-III): the genomes of soil and plant-associated and newly described type strains.</title>
        <authorList>
            <person name="Whitman W."/>
        </authorList>
    </citation>
    <scope>NUCLEOTIDE SEQUENCE [LARGE SCALE GENOMIC DNA]</scope>
    <source>
        <strain evidence="3 4">CGMCC 4.7090</strain>
    </source>
</reference>
<evidence type="ECO:0000256" key="1">
    <source>
        <dbReference type="ARBA" id="ARBA00022801"/>
    </source>
</evidence>
<name>A0A327Z0E2_9ACTN</name>
<evidence type="ECO:0000313" key="4">
    <source>
        <dbReference type="Proteomes" id="UP000249341"/>
    </source>
</evidence>
<dbReference type="InterPro" id="IPR050272">
    <property type="entry name" value="Isochorismatase-like_hydrls"/>
</dbReference>
<sequence length="207" mass="21700">MTTPKRALVIIDVQQEYFDGPLRIEYPPRDKSLARILEVAEAAGRAGLPVVVVQHETPADAPIFAAGSTGWQLHDAVAALVTDSWKPVVKNYSSVFAETGLAAWLREQGVDTVTLVGFMTNNCVLASAAEAEPLGFAVEVLNDATGAINLSNEAGSVTAQQVHETLMALLHSNLAAVADTPTWTAAVTAGEPLPQSNLIASATSPLS</sequence>
<feature type="domain" description="Isochorismatase-like" evidence="2">
    <location>
        <begin position="7"/>
        <end position="156"/>
    </location>
</feature>
<keyword evidence="1" id="KW-0378">Hydrolase</keyword>
<dbReference type="OrthoDB" id="9794942at2"/>
<dbReference type="AlphaFoldDB" id="A0A327Z0E2"/>
<dbReference type="Pfam" id="PF00857">
    <property type="entry name" value="Isochorismatase"/>
    <property type="match status" value="1"/>
</dbReference>
<dbReference type="PANTHER" id="PTHR43540">
    <property type="entry name" value="PEROXYUREIDOACRYLATE/UREIDOACRYLATE AMIDOHYDROLASE-RELATED"/>
    <property type="match status" value="1"/>
</dbReference>
<dbReference type="CDD" id="cd01014">
    <property type="entry name" value="nicotinamidase_related"/>
    <property type="match status" value="1"/>
</dbReference>
<dbReference type="SUPFAM" id="SSF52499">
    <property type="entry name" value="Isochorismatase-like hydrolases"/>
    <property type="match status" value="1"/>
</dbReference>
<organism evidence="3 4">
    <name type="scientific">Actinoplanes lutulentus</name>
    <dbReference type="NCBI Taxonomy" id="1287878"/>
    <lineage>
        <taxon>Bacteria</taxon>
        <taxon>Bacillati</taxon>
        <taxon>Actinomycetota</taxon>
        <taxon>Actinomycetes</taxon>
        <taxon>Micromonosporales</taxon>
        <taxon>Micromonosporaceae</taxon>
        <taxon>Actinoplanes</taxon>
    </lineage>
</organism>
<comment type="caution">
    <text evidence="3">The sequence shown here is derived from an EMBL/GenBank/DDBJ whole genome shotgun (WGS) entry which is preliminary data.</text>
</comment>
<dbReference type="GO" id="GO:0016787">
    <property type="term" value="F:hydrolase activity"/>
    <property type="evidence" value="ECO:0007669"/>
    <property type="project" value="UniProtKB-KW"/>
</dbReference>
<protein>
    <submittedName>
        <fullName evidence="3">Nicotinamidase-related amidase</fullName>
    </submittedName>
</protein>
<dbReference type="PANTHER" id="PTHR43540:SF6">
    <property type="entry name" value="ISOCHORISMATASE-LIKE DOMAIN-CONTAINING PROTEIN"/>
    <property type="match status" value="1"/>
</dbReference>
<dbReference type="EMBL" id="QLMJ01000023">
    <property type="protein sequence ID" value="RAK27521.1"/>
    <property type="molecule type" value="Genomic_DNA"/>
</dbReference>
<dbReference type="Gene3D" id="3.40.50.850">
    <property type="entry name" value="Isochorismatase-like"/>
    <property type="match status" value="1"/>
</dbReference>
<proteinExistence type="predicted"/>
<dbReference type="RefSeq" id="WP_111654046.1">
    <property type="nucleotide sequence ID" value="NZ_JACHWI010000003.1"/>
</dbReference>
<evidence type="ECO:0000313" key="3">
    <source>
        <dbReference type="EMBL" id="RAK27521.1"/>
    </source>
</evidence>
<evidence type="ECO:0000259" key="2">
    <source>
        <dbReference type="Pfam" id="PF00857"/>
    </source>
</evidence>
<accession>A0A327Z0E2</accession>
<dbReference type="Proteomes" id="UP000249341">
    <property type="component" value="Unassembled WGS sequence"/>
</dbReference>
<dbReference type="InterPro" id="IPR000868">
    <property type="entry name" value="Isochorismatase-like_dom"/>
</dbReference>
<keyword evidence="4" id="KW-1185">Reference proteome</keyword>
<dbReference type="InterPro" id="IPR036380">
    <property type="entry name" value="Isochorismatase-like_sf"/>
</dbReference>
<gene>
    <name evidence="3" type="ORF">B0I29_123155</name>
</gene>